<sequence length="865" mass="96396">MHSTLEDDSIQLLDLPLEQQNPYTVFPPPQLDVSGEAPQDWSQYQQYPPPLQPPFGPVGYDPLRTSMLPPSSTTVSGESTLGLSDFDLQGTIDELSRPQAPPFDPIAAFPDGDLSLSWPFQGLIPYHQKPSQEWHPGAASGQGFGMVEPPAQTVFDPLGVTGGRGGYRDRDEFADQQASSRRSRSPEPSPFLSRPVPAPDADPAASEEREVRATEHRARAGRRASYTRTRIPLEDCCKAPAETDWTPLGRHEITAEEIFKFAPLCTAQPAVMFRLVSNGWDSRAITDGLDQAWNLTWWHGVKRPEIQQQVVDAECRFYDGKTFSALKKDDPGMERVPVTDFTAAQWTTGVKDPKLVDIISGRGVDEFPKGEDRGMLTAVLEAVVGLELNDLKLSDFDQVVANHGLQHDPDIGPLPADTDVKCLGRVRAKARLKRKNRDMIHPTLYLSFVAWTLEPIPSPTTTFHLINPTSTGSKMDCPESQTSPPLKKSRDNKKRRGGGVGGAANKRRKGADDEPTQAEMSQRAADSWAKIEALIEESSRPRVGSAQAEIASMRSRGATPQPSPREGTAQSEIAALRSPTEPDVLNSVVSADIPRQVQHQFEYRLDFLRAPDPPPSQNQQTRHDMTGSVNNTQRQSSERGWRNATGSVFPFDQRSPLHTDYPTQQKQATMRRQSLNSALWPQFGVRENMASPATNPLASNSPARQALSQLQKPRPKTKLEVAMERAQQELSKPPNCLVNLRPILFINLTPMEFKTFFPEHHKVYGTMKAATDLAPDDGKETFRLFDCHLHVDWNAWPARNSADEGLFTRALRHCITFGHIELKLADLAWYCWTGVDGERFPKSLRDLYAPWVHQHQGSVRNRIGR</sequence>
<reference evidence="2" key="1">
    <citation type="journal article" date="2020" name="Stud. Mycol.">
        <title>101 Dothideomycetes genomes: a test case for predicting lifestyles and emergence of pathogens.</title>
        <authorList>
            <person name="Haridas S."/>
            <person name="Albert R."/>
            <person name="Binder M."/>
            <person name="Bloem J."/>
            <person name="Labutti K."/>
            <person name="Salamov A."/>
            <person name="Andreopoulos B."/>
            <person name="Baker S."/>
            <person name="Barry K."/>
            <person name="Bills G."/>
            <person name="Bluhm B."/>
            <person name="Cannon C."/>
            <person name="Castanera R."/>
            <person name="Culley D."/>
            <person name="Daum C."/>
            <person name="Ezra D."/>
            <person name="Gonzalez J."/>
            <person name="Henrissat B."/>
            <person name="Kuo A."/>
            <person name="Liang C."/>
            <person name="Lipzen A."/>
            <person name="Lutzoni F."/>
            <person name="Magnuson J."/>
            <person name="Mondo S."/>
            <person name="Nolan M."/>
            <person name="Ohm R."/>
            <person name="Pangilinan J."/>
            <person name="Park H.-J."/>
            <person name="Ramirez L."/>
            <person name="Alfaro M."/>
            <person name="Sun H."/>
            <person name="Tritt A."/>
            <person name="Yoshinaga Y."/>
            <person name="Zwiers L.-H."/>
            <person name="Turgeon B."/>
            <person name="Goodwin S."/>
            <person name="Spatafora J."/>
            <person name="Crous P."/>
            <person name="Grigoriev I."/>
        </authorList>
    </citation>
    <scope>NUCLEOTIDE SEQUENCE</scope>
    <source>
        <strain evidence="2">CBS 122681</strain>
    </source>
</reference>
<protein>
    <submittedName>
        <fullName evidence="2">Uncharacterized protein</fullName>
    </submittedName>
</protein>
<evidence type="ECO:0000256" key="1">
    <source>
        <dbReference type="SAM" id="MobiDB-lite"/>
    </source>
</evidence>
<gene>
    <name evidence="2" type="ORF">K491DRAFT_784746</name>
</gene>
<evidence type="ECO:0000313" key="3">
    <source>
        <dbReference type="Proteomes" id="UP000799324"/>
    </source>
</evidence>
<feature type="region of interest" description="Disordered" evidence="1">
    <location>
        <begin position="609"/>
        <end position="658"/>
    </location>
</feature>
<feature type="region of interest" description="Disordered" evidence="1">
    <location>
        <begin position="20"/>
        <end position="46"/>
    </location>
</feature>
<keyword evidence="3" id="KW-1185">Reference proteome</keyword>
<organism evidence="2 3">
    <name type="scientific">Lophiostoma macrostomum CBS 122681</name>
    <dbReference type="NCBI Taxonomy" id="1314788"/>
    <lineage>
        <taxon>Eukaryota</taxon>
        <taxon>Fungi</taxon>
        <taxon>Dikarya</taxon>
        <taxon>Ascomycota</taxon>
        <taxon>Pezizomycotina</taxon>
        <taxon>Dothideomycetes</taxon>
        <taxon>Pleosporomycetidae</taxon>
        <taxon>Pleosporales</taxon>
        <taxon>Lophiostomataceae</taxon>
        <taxon>Lophiostoma</taxon>
    </lineage>
</organism>
<evidence type="ECO:0000313" key="2">
    <source>
        <dbReference type="EMBL" id="KAF2647398.1"/>
    </source>
</evidence>
<dbReference type="AlphaFoldDB" id="A0A6A6SM04"/>
<feature type="compositionally biased region" description="Polar residues" evidence="1">
    <location>
        <begin position="464"/>
        <end position="484"/>
    </location>
</feature>
<feature type="region of interest" description="Disordered" evidence="1">
    <location>
        <begin position="464"/>
        <end position="570"/>
    </location>
</feature>
<feature type="compositionally biased region" description="Low complexity" evidence="1">
    <location>
        <begin position="190"/>
        <end position="204"/>
    </location>
</feature>
<accession>A0A6A6SM04</accession>
<proteinExistence type="predicted"/>
<name>A0A6A6SM04_9PLEO</name>
<dbReference type="Proteomes" id="UP000799324">
    <property type="component" value="Unassembled WGS sequence"/>
</dbReference>
<feature type="region of interest" description="Disordered" evidence="1">
    <location>
        <begin position="129"/>
        <end position="225"/>
    </location>
</feature>
<feature type="compositionally biased region" description="Basic and acidic residues" evidence="1">
    <location>
        <begin position="206"/>
        <end position="218"/>
    </location>
</feature>
<dbReference type="EMBL" id="MU004625">
    <property type="protein sequence ID" value="KAF2647398.1"/>
    <property type="molecule type" value="Genomic_DNA"/>
</dbReference>